<keyword evidence="2" id="KW-1185">Reference proteome</keyword>
<proteinExistence type="predicted"/>
<comment type="caution">
    <text evidence="1">The sequence shown here is derived from an EMBL/GenBank/DDBJ whole genome shotgun (WGS) entry which is preliminary data.</text>
</comment>
<name>A0A8S1IW61_9CHLO</name>
<reference evidence="1" key="1">
    <citation type="submission" date="2020-12" db="EMBL/GenBank/DDBJ databases">
        <authorList>
            <person name="Iha C."/>
        </authorList>
    </citation>
    <scope>NUCLEOTIDE SEQUENCE</scope>
</reference>
<evidence type="ECO:0000313" key="2">
    <source>
        <dbReference type="Proteomes" id="UP000708148"/>
    </source>
</evidence>
<gene>
    <name evidence="1" type="ORF">OSTQU699_LOCUS4684</name>
</gene>
<accession>A0A8S1IW61</accession>
<evidence type="ECO:0000313" key="1">
    <source>
        <dbReference type="EMBL" id="CAD7699325.1"/>
    </source>
</evidence>
<dbReference type="AlphaFoldDB" id="A0A8S1IW61"/>
<protein>
    <submittedName>
        <fullName evidence="1">Uncharacterized protein</fullName>
    </submittedName>
</protein>
<organism evidence="1 2">
    <name type="scientific">Ostreobium quekettii</name>
    <dbReference type="NCBI Taxonomy" id="121088"/>
    <lineage>
        <taxon>Eukaryota</taxon>
        <taxon>Viridiplantae</taxon>
        <taxon>Chlorophyta</taxon>
        <taxon>core chlorophytes</taxon>
        <taxon>Ulvophyceae</taxon>
        <taxon>TCBD clade</taxon>
        <taxon>Bryopsidales</taxon>
        <taxon>Ostreobineae</taxon>
        <taxon>Ostreobiaceae</taxon>
        <taxon>Ostreobium</taxon>
    </lineage>
</organism>
<dbReference type="EMBL" id="CAJHUC010000992">
    <property type="protein sequence ID" value="CAD7699325.1"/>
    <property type="molecule type" value="Genomic_DNA"/>
</dbReference>
<sequence length="111" mass="12624">MMFVWRLRLRWDAVTAGNFRNGRGGVAQVHRLRLVLSSDGPEVAVCGRDQYRATNFNSAEVLSLSEDMAGSKERKFDRCLESIRFASFSVFPPRMLAAFLGWKLCCSLCRE</sequence>
<dbReference type="Proteomes" id="UP000708148">
    <property type="component" value="Unassembled WGS sequence"/>
</dbReference>